<evidence type="ECO:0000313" key="2">
    <source>
        <dbReference type="EMBL" id="AUV61984.1"/>
    </source>
</evidence>
<keyword evidence="3" id="KW-1185">Reference proteome</keyword>
<dbReference type="EMBL" id="MG793454">
    <property type="protein sequence ID" value="AUV61984.1"/>
    <property type="molecule type" value="Genomic_DNA"/>
</dbReference>
<evidence type="ECO:0000256" key="1">
    <source>
        <dbReference type="SAM" id="MobiDB-lite"/>
    </source>
</evidence>
<accession>A0A2K9VI08</accession>
<feature type="region of interest" description="Disordered" evidence="1">
    <location>
        <begin position="49"/>
        <end position="78"/>
    </location>
</feature>
<sequence>MPVDSATFAEMRGGQEFRGWDEDRYQGTALVDATRGLLYAFILAHTGKNQRKPTAPTPWPIPDRKHRQERQKNTPGSFYRMVASQVARKRKQKGGG</sequence>
<evidence type="ECO:0000313" key="3">
    <source>
        <dbReference type="Proteomes" id="UP000240744"/>
    </source>
</evidence>
<gene>
    <name evidence="2" type="ORF">JX_gp25</name>
</gene>
<evidence type="ECO:0008006" key="4">
    <source>
        <dbReference type="Google" id="ProtNLM"/>
    </source>
</evidence>
<protein>
    <recommendedName>
        <fullName evidence="4">Tail assembly chaperone</fullName>
    </recommendedName>
</protein>
<organism evidence="2 3">
    <name type="scientific">Mycobacterium phage SWU2</name>
    <dbReference type="NCBI Taxonomy" id="2077150"/>
    <lineage>
        <taxon>Viruses</taxon>
        <taxon>Duplodnaviria</taxon>
        <taxon>Heunggongvirae</taxon>
        <taxon>Uroviricota</taxon>
        <taxon>Caudoviricetes</taxon>
        <taxon>Timshelvirus</taxon>
        <taxon>Timshelvirus SWU2</taxon>
    </lineage>
</organism>
<proteinExistence type="predicted"/>
<name>A0A2K9VI08_9CAUD</name>
<dbReference type="Proteomes" id="UP000240744">
    <property type="component" value="Segment"/>
</dbReference>
<reference evidence="2" key="1">
    <citation type="submission" date="2018-04" db="EMBL/GenBank/DDBJ databases">
        <title>Biology of a Novel Mycobacteriophage, SWU2, Isolated from Chinese Soil.</title>
        <authorList>
            <person name="Li C."/>
            <person name="Gu Y."/>
        </authorList>
    </citation>
    <scope>NUCLEOTIDE SEQUENCE</scope>
</reference>